<protein>
    <recommendedName>
        <fullName evidence="2">Azaphilone pigments biosynthesis cluster protein L N-terminal domain-containing protein</fullName>
    </recommendedName>
</protein>
<dbReference type="Pfam" id="PF17111">
    <property type="entry name" value="PigL_N"/>
    <property type="match status" value="1"/>
</dbReference>
<proteinExistence type="predicted"/>
<dbReference type="InterPro" id="IPR031348">
    <property type="entry name" value="PigL_N"/>
</dbReference>
<accession>A0AA43TVG9</accession>
<evidence type="ECO:0000256" key="1">
    <source>
        <dbReference type="SAM" id="MobiDB-lite"/>
    </source>
</evidence>
<dbReference type="Proteomes" id="UP001161017">
    <property type="component" value="Unassembled WGS sequence"/>
</dbReference>
<evidence type="ECO:0000313" key="3">
    <source>
        <dbReference type="EMBL" id="MDI1488115.1"/>
    </source>
</evidence>
<evidence type="ECO:0000259" key="2">
    <source>
        <dbReference type="Pfam" id="PF17111"/>
    </source>
</evidence>
<sequence length="522" mass="59023">MSDPLSVAAGVIGIVTAAAQISSLLVKFTVKFKDAPRQASTVLTEVNDTSRILTQLEPFLLGLETPDQSRACHLHVESVIATLTGCVATFSELQQIVDSLELEDMQPNDRLKWSRNERAIATLLAKLKTHKDSLSLMLNVLNCSVDSLQESMRRDYLEIITRIRGLENQRASSSQHFAGIAVTTTGIEERSSGVYELSGEGNSIQKSLSQSSRKFSRIFEKDLALTRLYKKIKLRGSGISWFSTEHPETRWSTISDLSVADIISRLSVYELAITPSELHKSEQYTGDETEQVSNGSPDEGTSGKEAIVTEEAIEAAIPDVREARELQELWQFRDLTLPGPFDLPLKNIKRSLLPRCMESEGLNQWLFEIFELKEIYRSEAPSVVLLDYMANALKYFHQYRDMMSGRKPWLTIQPETLDLPASGYVDVTHMHLGQFVDGWLLHQELFNSHLFSDDTIQQMAFRNALYYYFLDPISRKSDRNRTTQFPDALSIEPVMLSWDGLTPDCSSTEHLAGNQIWRPAYR</sequence>
<comment type="caution">
    <text evidence="3">The sequence shown here is derived from an EMBL/GenBank/DDBJ whole genome shotgun (WGS) entry which is preliminary data.</text>
</comment>
<dbReference type="EMBL" id="JAPUFD010000007">
    <property type="protein sequence ID" value="MDI1488115.1"/>
    <property type="molecule type" value="Genomic_DNA"/>
</dbReference>
<keyword evidence="4" id="KW-1185">Reference proteome</keyword>
<dbReference type="AlphaFoldDB" id="A0AA43TVG9"/>
<feature type="region of interest" description="Disordered" evidence="1">
    <location>
        <begin position="280"/>
        <end position="304"/>
    </location>
</feature>
<evidence type="ECO:0000313" key="4">
    <source>
        <dbReference type="Proteomes" id="UP001161017"/>
    </source>
</evidence>
<feature type="domain" description="Azaphilone pigments biosynthesis cluster protein L N-terminal" evidence="2">
    <location>
        <begin position="3"/>
        <end position="208"/>
    </location>
</feature>
<organism evidence="3 4">
    <name type="scientific">Ramalina farinacea</name>
    <dbReference type="NCBI Taxonomy" id="258253"/>
    <lineage>
        <taxon>Eukaryota</taxon>
        <taxon>Fungi</taxon>
        <taxon>Dikarya</taxon>
        <taxon>Ascomycota</taxon>
        <taxon>Pezizomycotina</taxon>
        <taxon>Lecanoromycetes</taxon>
        <taxon>OSLEUM clade</taxon>
        <taxon>Lecanoromycetidae</taxon>
        <taxon>Lecanorales</taxon>
        <taxon>Lecanorineae</taxon>
        <taxon>Ramalinaceae</taxon>
        <taxon>Ramalina</taxon>
    </lineage>
</organism>
<reference evidence="3" key="1">
    <citation type="journal article" date="2023" name="Genome Biol. Evol.">
        <title>First Whole Genome Sequence and Flow Cytometry Genome Size Data for the Lichen-Forming Fungus Ramalina farinacea (Ascomycota).</title>
        <authorList>
            <person name="Llewellyn T."/>
            <person name="Mian S."/>
            <person name="Hill R."/>
            <person name="Leitch I.J."/>
            <person name="Gaya E."/>
        </authorList>
    </citation>
    <scope>NUCLEOTIDE SEQUENCE</scope>
    <source>
        <strain evidence="3">LIQ254RAFAR</strain>
    </source>
</reference>
<name>A0AA43TVG9_9LECA</name>
<gene>
    <name evidence="3" type="ORF">OHK93_007389</name>
</gene>